<evidence type="ECO:0000313" key="6">
    <source>
        <dbReference type="EMBL" id="BBP87091.1"/>
    </source>
</evidence>
<dbReference type="PANTHER" id="PTHR45527">
    <property type="entry name" value="NONRIBOSOMAL PEPTIDE SYNTHETASE"/>
    <property type="match status" value="1"/>
</dbReference>
<dbReference type="Pfam" id="PF00550">
    <property type="entry name" value="PP-binding"/>
    <property type="match status" value="1"/>
</dbReference>
<comment type="cofactor">
    <cofactor evidence="1">
        <name>pantetheine 4'-phosphate</name>
        <dbReference type="ChEBI" id="CHEBI:47942"/>
    </cofactor>
</comment>
<dbReference type="GO" id="GO:0017000">
    <property type="term" value="P:antibiotic biosynthetic process"/>
    <property type="evidence" value="ECO:0007669"/>
    <property type="project" value="UniProtKB-KW"/>
</dbReference>
<dbReference type="AlphaFoldDB" id="A0A5S9M282"/>
<dbReference type="EMBL" id="AP021906">
    <property type="protein sequence ID" value="BBP87091.1"/>
    <property type="molecule type" value="Genomic_DNA"/>
</dbReference>
<evidence type="ECO:0000259" key="5">
    <source>
        <dbReference type="PROSITE" id="PS50075"/>
    </source>
</evidence>
<keyword evidence="3" id="KW-0597">Phosphoprotein</keyword>
<feature type="domain" description="Carrier" evidence="5">
    <location>
        <begin position="37"/>
        <end position="112"/>
    </location>
</feature>
<name>A0A5S9M282_BACIA</name>
<protein>
    <recommendedName>
        <fullName evidence="5">Carrier domain-containing protein</fullName>
    </recommendedName>
</protein>
<evidence type="ECO:0000313" key="7">
    <source>
        <dbReference type="Proteomes" id="UP000464658"/>
    </source>
</evidence>
<dbReference type="FunFam" id="1.10.1200.10:FF:000005">
    <property type="entry name" value="Nonribosomal peptide synthetase 1"/>
    <property type="match status" value="1"/>
</dbReference>
<dbReference type="InterPro" id="IPR006162">
    <property type="entry name" value="Ppantetheine_attach_site"/>
</dbReference>
<dbReference type="PANTHER" id="PTHR45527:SF1">
    <property type="entry name" value="FATTY ACID SYNTHASE"/>
    <property type="match status" value="1"/>
</dbReference>
<accession>A0A5S9M282</accession>
<dbReference type="PROSITE" id="PS50075">
    <property type="entry name" value="CARRIER"/>
    <property type="match status" value="1"/>
</dbReference>
<dbReference type="Gene3D" id="1.10.1200.10">
    <property type="entry name" value="ACP-like"/>
    <property type="match status" value="1"/>
</dbReference>
<keyword evidence="2" id="KW-0596">Phosphopantetheine</keyword>
<dbReference type="InterPro" id="IPR009081">
    <property type="entry name" value="PP-bd_ACP"/>
</dbReference>
<dbReference type="Gene3D" id="3.30.559.10">
    <property type="entry name" value="Chloramphenicol acetyltransferase-like domain"/>
    <property type="match status" value="1"/>
</dbReference>
<gene>
    <name evidence="6" type="ORF">BsIDN1_07090</name>
</gene>
<dbReference type="GO" id="GO:0008610">
    <property type="term" value="P:lipid biosynthetic process"/>
    <property type="evidence" value="ECO:0007669"/>
    <property type="project" value="UniProtKB-ARBA"/>
</dbReference>
<dbReference type="SUPFAM" id="SSF52777">
    <property type="entry name" value="CoA-dependent acyltransferases"/>
    <property type="match status" value="1"/>
</dbReference>
<dbReference type="Proteomes" id="UP000464658">
    <property type="component" value="Chromosome"/>
</dbReference>
<reference evidence="6 7" key="1">
    <citation type="submission" date="2019-12" db="EMBL/GenBank/DDBJ databases">
        <title>Full genome sequence of a Bacillus safensis strain isolated from commercially available natto in Indonesia.</title>
        <authorList>
            <person name="Yoshida M."/>
            <person name="Uomi M."/>
            <person name="Waturangi D."/>
            <person name="Ekaputri J.J."/>
            <person name="Setiamarga D.H.E."/>
        </authorList>
    </citation>
    <scope>NUCLEOTIDE SEQUENCE [LARGE SCALE GENOMIC DNA]</scope>
    <source>
        <strain evidence="6 7">IDN1</strain>
    </source>
</reference>
<dbReference type="PROSITE" id="PS00012">
    <property type="entry name" value="PHOSPHOPANTETHEINE"/>
    <property type="match status" value="1"/>
</dbReference>
<proteinExistence type="predicted"/>
<evidence type="ECO:0000256" key="1">
    <source>
        <dbReference type="ARBA" id="ARBA00001957"/>
    </source>
</evidence>
<dbReference type="InterPro" id="IPR036736">
    <property type="entry name" value="ACP-like_sf"/>
</dbReference>
<dbReference type="SUPFAM" id="SSF47336">
    <property type="entry name" value="ACP-like"/>
    <property type="match status" value="1"/>
</dbReference>
<dbReference type="InterPro" id="IPR023213">
    <property type="entry name" value="CAT-like_dom_sf"/>
</dbReference>
<evidence type="ECO:0000256" key="2">
    <source>
        <dbReference type="ARBA" id="ARBA00022450"/>
    </source>
</evidence>
<dbReference type="InterPro" id="IPR001242">
    <property type="entry name" value="Condensation_dom"/>
</dbReference>
<evidence type="ECO:0000256" key="3">
    <source>
        <dbReference type="ARBA" id="ARBA00022553"/>
    </source>
</evidence>
<dbReference type="GO" id="GO:0003824">
    <property type="term" value="F:catalytic activity"/>
    <property type="evidence" value="ECO:0007669"/>
    <property type="project" value="InterPro"/>
</dbReference>
<dbReference type="Pfam" id="PF00668">
    <property type="entry name" value="Condensation"/>
    <property type="match status" value="1"/>
</dbReference>
<dbReference type="GO" id="GO:0043041">
    <property type="term" value="P:amino acid activation for nonribosomal peptide biosynthetic process"/>
    <property type="evidence" value="ECO:0007669"/>
    <property type="project" value="TreeGrafter"/>
</dbReference>
<sequence>MGHSASTGNTEKQDGFIDHEALKLNHHKNGQSLEKQLPETKTEQVLAAIWQDILDVDRVYKEDQFFDLGGHSLKATQTISRINHEFSMKAPLKILFESKHLAHLAQMVDDIKGAPAVQEAEIPKLEKQTSYELSHAQKRIWFLSTLEKSHHYNILGAWKLTGPLHIQALTKSDWSFNKKRHEALRAVFKSLGGKPVQLIREDLPPSVTVANFSLFNEKQEREDSSSSFSKRQNVSMI</sequence>
<dbReference type="GO" id="GO:0005737">
    <property type="term" value="C:cytoplasm"/>
    <property type="evidence" value="ECO:0007669"/>
    <property type="project" value="TreeGrafter"/>
</dbReference>
<organism evidence="6 7">
    <name type="scientific">Bacillus safensis</name>
    <dbReference type="NCBI Taxonomy" id="561879"/>
    <lineage>
        <taxon>Bacteria</taxon>
        <taxon>Bacillati</taxon>
        <taxon>Bacillota</taxon>
        <taxon>Bacilli</taxon>
        <taxon>Bacillales</taxon>
        <taxon>Bacillaceae</taxon>
        <taxon>Bacillus</taxon>
    </lineage>
</organism>
<evidence type="ECO:0000256" key="4">
    <source>
        <dbReference type="ARBA" id="ARBA00023194"/>
    </source>
</evidence>
<dbReference type="GO" id="GO:0044550">
    <property type="term" value="P:secondary metabolite biosynthetic process"/>
    <property type="evidence" value="ECO:0007669"/>
    <property type="project" value="TreeGrafter"/>
</dbReference>
<dbReference type="GO" id="GO:0031177">
    <property type="term" value="F:phosphopantetheine binding"/>
    <property type="evidence" value="ECO:0007669"/>
    <property type="project" value="TreeGrafter"/>
</dbReference>
<keyword evidence="4" id="KW-0045">Antibiotic biosynthesis</keyword>